<gene>
    <name evidence="11" type="primary">cho</name>
    <name evidence="11" type="ORF">E2F49_11485</name>
</gene>
<reference evidence="11 12" key="1">
    <citation type="submission" date="2019-03" db="EMBL/GenBank/DDBJ databases">
        <title>Luteimonas zhaokaii sp.nov., isolated from the rectal contents of Plateau pika in Yushu, Qinghai Province, China.</title>
        <authorList>
            <person name="Zhang G."/>
        </authorList>
    </citation>
    <scope>NUCLEOTIDE SEQUENCE [LARGE SCALE GENOMIC DNA]</scope>
    <source>
        <strain evidence="11 12">THG-MD21</strain>
    </source>
</reference>
<dbReference type="PANTHER" id="PTHR30562">
    <property type="entry name" value="UVRC/OXIDOREDUCTASE"/>
    <property type="match status" value="1"/>
</dbReference>
<evidence type="ECO:0000256" key="1">
    <source>
        <dbReference type="ARBA" id="ARBA00022763"/>
    </source>
</evidence>
<dbReference type="EMBL" id="SMTG01000004">
    <property type="protein sequence ID" value="TDK30952.1"/>
    <property type="molecule type" value="Genomic_DNA"/>
</dbReference>
<dbReference type="GO" id="GO:0004518">
    <property type="term" value="F:nuclease activity"/>
    <property type="evidence" value="ECO:0007669"/>
    <property type="project" value="UniProtKB-KW"/>
</dbReference>
<dbReference type="GO" id="GO:0016787">
    <property type="term" value="F:hydrolase activity"/>
    <property type="evidence" value="ECO:0007669"/>
    <property type="project" value="UniProtKB-KW"/>
</dbReference>
<dbReference type="NCBIfam" id="NF007833">
    <property type="entry name" value="PRK10545.1"/>
    <property type="match status" value="1"/>
</dbReference>
<name>A0A4R5U9K8_9GAMM</name>
<dbReference type="Proteomes" id="UP000295543">
    <property type="component" value="Unassembled WGS sequence"/>
</dbReference>
<evidence type="ECO:0000256" key="5">
    <source>
        <dbReference type="ARBA" id="ARBA00023204"/>
    </source>
</evidence>
<evidence type="ECO:0000256" key="3">
    <source>
        <dbReference type="ARBA" id="ARBA00022801"/>
    </source>
</evidence>
<evidence type="ECO:0000256" key="8">
    <source>
        <dbReference type="ARBA" id="ARBA00042138"/>
    </source>
</evidence>
<evidence type="ECO:0000259" key="10">
    <source>
        <dbReference type="PROSITE" id="PS50164"/>
    </source>
</evidence>
<keyword evidence="1" id="KW-0227">DNA damage</keyword>
<dbReference type="OrthoDB" id="9803913at2"/>
<evidence type="ECO:0000256" key="9">
    <source>
        <dbReference type="ARBA" id="ARBA00042732"/>
    </source>
</evidence>
<dbReference type="GO" id="GO:0009432">
    <property type="term" value="P:SOS response"/>
    <property type="evidence" value="ECO:0007669"/>
    <property type="project" value="UniProtKB-KW"/>
</dbReference>
<keyword evidence="2" id="KW-0228">DNA excision</keyword>
<dbReference type="SUPFAM" id="SSF82771">
    <property type="entry name" value="GIY-YIG endonuclease"/>
    <property type="match status" value="1"/>
</dbReference>
<keyword evidence="4" id="KW-0267">Excision nuclease</keyword>
<evidence type="ECO:0000256" key="6">
    <source>
        <dbReference type="ARBA" id="ARBA00023236"/>
    </source>
</evidence>
<dbReference type="PROSITE" id="PS50164">
    <property type="entry name" value="GIY_YIG"/>
    <property type="match status" value="1"/>
</dbReference>
<accession>A0A4R5U9K8</accession>
<keyword evidence="5" id="KW-0234">DNA repair</keyword>
<organism evidence="11 12">
    <name type="scientific">Luteimonas terrae</name>
    <dbReference type="NCBI Taxonomy" id="1530191"/>
    <lineage>
        <taxon>Bacteria</taxon>
        <taxon>Pseudomonadati</taxon>
        <taxon>Pseudomonadota</taxon>
        <taxon>Gammaproteobacteria</taxon>
        <taxon>Lysobacterales</taxon>
        <taxon>Lysobacteraceae</taxon>
        <taxon>Luteimonas</taxon>
    </lineage>
</organism>
<dbReference type="InterPro" id="IPR035901">
    <property type="entry name" value="GIY-YIG_endonuc_sf"/>
</dbReference>
<evidence type="ECO:0000256" key="4">
    <source>
        <dbReference type="ARBA" id="ARBA00022881"/>
    </source>
</evidence>
<evidence type="ECO:0000313" key="11">
    <source>
        <dbReference type="EMBL" id="TDK30952.1"/>
    </source>
</evidence>
<keyword evidence="3 11" id="KW-0378">Hydrolase</keyword>
<dbReference type="GO" id="GO:0006289">
    <property type="term" value="P:nucleotide-excision repair"/>
    <property type="evidence" value="ECO:0007669"/>
    <property type="project" value="InterPro"/>
</dbReference>
<dbReference type="SMART" id="SM00465">
    <property type="entry name" value="GIYc"/>
    <property type="match status" value="1"/>
</dbReference>
<feature type="domain" description="GIY-YIG" evidence="10">
    <location>
        <begin position="30"/>
        <end position="106"/>
    </location>
</feature>
<keyword evidence="6" id="KW-0742">SOS response</keyword>
<sequence>MRPVRDRRREAAALYEYPEHLRSEIDTLPRAPGVYTFHGPQGDVLPLYIGTSVDIRGRVMDHFRTPEEAMLLRQARRISHVRTAGDIGAQLLETQMIKAQSPLYNRRLRSTTRQFSLQLHRGKVTVVKSAEIDPARALVVYGLYSSSRSAMSALRRIADDQRLCYTLIGIERGVAGRPCFRAMLKQCAGACHGAETLGDHEERLRAALEDRQVSAWPWRGPVALEERGADMRQYHVVLDWQYLGSADNLTAARRIRGTTGQFDRDAYRILQVPILGGMHKIVQLAA</sequence>
<evidence type="ECO:0000313" key="12">
    <source>
        <dbReference type="Proteomes" id="UP000295543"/>
    </source>
</evidence>
<dbReference type="Gene3D" id="3.40.1440.10">
    <property type="entry name" value="GIY-YIG endonuclease"/>
    <property type="match status" value="1"/>
</dbReference>
<dbReference type="PANTHER" id="PTHR30562:SF10">
    <property type="entry name" value="EXCINUCLEASE CHO"/>
    <property type="match status" value="1"/>
</dbReference>
<protein>
    <recommendedName>
        <fullName evidence="7">Excinuclease cho</fullName>
    </recommendedName>
    <alternativeName>
        <fullName evidence="9">Endonuclease cho</fullName>
    </alternativeName>
    <alternativeName>
        <fullName evidence="8">UvrC homolog protein</fullName>
    </alternativeName>
</protein>
<proteinExistence type="predicted"/>
<keyword evidence="12" id="KW-1185">Reference proteome</keyword>
<dbReference type="RefSeq" id="WP_133394005.1">
    <property type="nucleotide sequence ID" value="NZ_SMTG01000004.1"/>
</dbReference>
<evidence type="ECO:0000256" key="7">
    <source>
        <dbReference type="ARBA" id="ARBA00040756"/>
    </source>
</evidence>
<dbReference type="CDD" id="cd10434">
    <property type="entry name" value="GIY-YIG_UvrC_Cho"/>
    <property type="match status" value="1"/>
</dbReference>
<dbReference type="GO" id="GO:0009380">
    <property type="term" value="C:excinuclease repair complex"/>
    <property type="evidence" value="ECO:0007669"/>
    <property type="project" value="TreeGrafter"/>
</dbReference>
<dbReference type="InterPro" id="IPR000305">
    <property type="entry name" value="GIY-YIG_endonuc"/>
</dbReference>
<dbReference type="InterPro" id="IPR050066">
    <property type="entry name" value="UvrABC_protein_C"/>
</dbReference>
<comment type="caution">
    <text evidence="11">The sequence shown here is derived from an EMBL/GenBank/DDBJ whole genome shotgun (WGS) entry which is preliminary data.</text>
</comment>
<dbReference type="InterPro" id="IPR047296">
    <property type="entry name" value="GIY-YIG_UvrC_Cho"/>
</dbReference>
<evidence type="ECO:0000256" key="2">
    <source>
        <dbReference type="ARBA" id="ARBA00022769"/>
    </source>
</evidence>
<dbReference type="AlphaFoldDB" id="A0A4R5U9K8"/>